<dbReference type="KEGG" id="mmil:sm9_1097"/>
<dbReference type="PANTHER" id="PTHR43619:SF2">
    <property type="entry name" value="S-ADENOSYL-L-METHIONINE-DEPENDENT METHYLTRANSFERASES SUPERFAMILY PROTEIN"/>
    <property type="match status" value="1"/>
</dbReference>
<dbReference type="GO" id="GO:0032259">
    <property type="term" value="P:methylation"/>
    <property type="evidence" value="ECO:0007669"/>
    <property type="project" value="UniProtKB-KW"/>
</dbReference>
<protein>
    <submittedName>
        <fullName evidence="3">O-methyltransferase domain-containing protein</fullName>
    </submittedName>
</protein>
<evidence type="ECO:0000256" key="2">
    <source>
        <dbReference type="ARBA" id="ARBA00022679"/>
    </source>
</evidence>
<dbReference type="InterPro" id="IPR007213">
    <property type="entry name" value="Ppm1/Ppm2/Tcmp"/>
</dbReference>
<keyword evidence="4" id="KW-1185">Reference proteome</keyword>
<dbReference type="Pfam" id="PF04072">
    <property type="entry name" value="LCM"/>
    <property type="match status" value="1"/>
</dbReference>
<dbReference type="PATRIC" id="fig|230361.4.peg.1131"/>
<keyword evidence="1 3" id="KW-0489">Methyltransferase</keyword>
<reference evidence="3 4" key="1">
    <citation type="submission" date="2015-04" db="EMBL/GenBank/DDBJ databases">
        <title>The complete genome sequence of the rumen methanogen Methanobrevibacter millerae SM9.</title>
        <authorList>
            <person name="Leahy S.C."/>
            <person name="Kelly W.J."/>
            <person name="Pacheco D.M."/>
            <person name="Li D."/>
            <person name="Altermann E."/>
            <person name="Attwood G.T."/>
        </authorList>
    </citation>
    <scope>NUCLEOTIDE SEQUENCE [LARGE SCALE GENOMIC DNA]</scope>
    <source>
        <strain evidence="3 4">SM9</strain>
    </source>
</reference>
<name>A0A0U2SIW2_9EURY</name>
<keyword evidence="2 3" id="KW-0808">Transferase</keyword>
<dbReference type="AlphaFoldDB" id="A0A0U2SIW2"/>
<proteinExistence type="predicted"/>
<accession>A0A0U2SIW2</accession>
<dbReference type="SUPFAM" id="SSF53335">
    <property type="entry name" value="S-adenosyl-L-methionine-dependent methyltransferases"/>
    <property type="match status" value="1"/>
</dbReference>
<gene>
    <name evidence="3" type="ORF">sm9_1097</name>
</gene>
<dbReference type="InterPro" id="IPR016874">
    <property type="entry name" value="TcmP-like"/>
</dbReference>
<evidence type="ECO:0000256" key="1">
    <source>
        <dbReference type="ARBA" id="ARBA00022603"/>
    </source>
</evidence>
<dbReference type="InterPro" id="IPR029063">
    <property type="entry name" value="SAM-dependent_MTases_sf"/>
</dbReference>
<dbReference type="EMBL" id="CP011266">
    <property type="protein sequence ID" value="ALT68885.1"/>
    <property type="molecule type" value="Genomic_DNA"/>
</dbReference>
<dbReference type="PIRSF" id="PIRSF028177">
    <property type="entry name" value="Polyketide_synth_Omtfrase_TcmP"/>
    <property type="match status" value="1"/>
</dbReference>
<dbReference type="GO" id="GO:0008168">
    <property type="term" value="F:methyltransferase activity"/>
    <property type="evidence" value="ECO:0007669"/>
    <property type="project" value="UniProtKB-KW"/>
</dbReference>
<sequence>MVFKMKKFKIEKNSVQETLMIPLMGRVIAQRKFPNLINDPTAEEIIKKIDYDFSSQEKKMTSIFGVYGALEVSQREYDLEWEIKDYLKSNPKASVVNLGCGLDDLFNRVNNGECRGFNIDFEDVITARNKLLPPLENEKNIIHNINDTEWFSEIPHENGVIFVGLGLFYYFTFDEVKSLFTKMTEHFTTGVIAFDITNKRGLKLMLKTLVKDSAISDIDSYFHIKDVNELNSWTNNFKRVSSKSYMNGYRKLDDINIIYKLLNKLSDSYVGMKIVKIEF</sequence>
<evidence type="ECO:0000313" key="3">
    <source>
        <dbReference type="EMBL" id="ALT68885.1"/>
    </source>
</evidence>
<dbReference type="PANTHER" id="PTHR43619">
    <property type="entry name" value="S-ADENOSYL-L-METHIONINE-DEPENDENT METHYLTRANSFERASE YKTD-RELATED"/>
    <property type="match status" value="1"/>
</dbReference>
<dbReference type="Proteomes" id="UP000067738">
    <property type="component" value="Chromosome"/>
</dbReference>
<organism evidence="3 4">
    <name type="scientific">Methanobrevibacter millerae</name>
    <dbReference type="NCBI Taxonomy" id="230361"/>
    <lineage>
        <taxon>Archaea</taxon>
        <taxon>Methanobacteriati</taxon>
        <taxon>Methanobacteriota</taxon>
        <taxon>Methanomada group</taxon>
        <taxon>Methanobacteria</taxon>
        <taxon>Methanobacteriales</taxon>
        <taxon>Methanobacteriaceae</taxon>
        <taxon>Methanobrevibacter</taxon>
    </lineage>
</organism>
<evidence type="ECO:0000313" key="4">
    <source>
        <dbReference type="Proteomes" id="UP000067738"/>
    </source>
</evidence>
<dbReference type="Gene3D" id="3.40.50.150">
    <property type="entry name" value="Vaccinia Virus protein VP39"/>
    <property type="match status" value="1"/>
</dbReference>